<dbReference type="AlphaFoldDB" id="A0A1W6CX67"/>
<dbReference type="OrthoDB" id="9809438at2"/>
<dbReference type="InterPro" id="IPR006204">
    <property type="entry name" value="GHMP_kinase_N_dom"/>
</dbReference>
<feature type="active site" evidence="10">
    <location>
        <position position="130"/>
    </location>
</feature>
<dbReference type="KEGG" id="pcon:B0A89_07315"/>
<name>A0A1W6CX67_9RHOB</name>
<dbReference type="Proteomes" id="UP000193017">
    <property type="component" value="Chromosome"/>
</dbReference>
<dbReference type="PANTHER" id="PTHR43527:SF2">
    <property type="entry name" value="4-DIPHOSPHOCYTIDYL-2-C-METHYL-D-ERYTHRITOL KINASE, CHLOROPLASTIC"/>
    <property type="match status" value="1"/>
</dbReference>
<dbReference type="UniPathway" id="UPA00056">
    <property type="reaction ID" value="UER00094"/>
</dbReference>
<accession>A0A1W6CX67</accession>
<dbReference type="Gene3D" id="3.30.230.10">
    <property type="match status" value="1"/>
</dbReference>
<feature type="domain" description="GHMP kinase C-terminal" evidence="12">
    <location>
        <begin position="198"/>
        <end position="262"/>
    </location>
</feature>
<dbReference type="SUPFAM" id="SSF55060">
    <property type="entry name" value="GHMP Kinase, C-terminal domain"/>
    <property type="match status" value="1"/>
</dbReference>
<evidence type="ECO:0000256" key="7">
    <source>
        <dbReference type="ARBA" id="ARBA00022840"/>
    </source>
</evidence>
<evidence type="ECO:0000313" key="14">
    <source>
        <dbReference type="Proteomes" id="UP000193017"/>
    </source>
</evidence>
<dbReference type="GO" id="GO:0016114">
    <property type="term" value="P:terpenoid biosynthetic process"/>
    <property type="evidence" value="ECO:0007669"/>
    <property type="project" value="InterPro"/>
</dbReference>
<evidence type="ECO:0000256" key="10">
    <source>
        <dbReference type="HAMAP-Rule" id="MF_00061"/>
    </source>
</evidence>
<keyword evidence="5 10" id="KW-0547">Nucleotide-binding</keyword>
<proteinExistence type="inferred from homology"/>
<dbReference type="EMBL" id="CP020612">
    <property type="protein sequence ID" value="ARJ69462.1"/>
    <property type="molecule type" value="Genomic_DNA"/>
</dbReference>
<evidence type="ECO:0000256" key="8">
    <source>
        <dbReference type="ARBA" id="ARBA00023229"/>
    </source>
</evidence>
<dbReference type="InterPro" id="IPR013750">
    <property type="entry name" value="GHMP_kinase_C_dom"/>
</dbReference>
<organism evidence="13 14">
    <name type="scientific">Paracoccus contaminans</name>
    <dbReference type="NCBI Taxonomy" id="1945662"/>
    <lineage>
        <taxon>Bacteria</taxon>
        <taxon>Pseudomonadati</taxon>
        <taxon>Pseudomonadota</taxon>
        <taxon>Alphaproteobacteria</taxon>
        <taxon>Rhodobacterales</taxon>
        <taxon>Paracoccaceae</taxon>
        <taxon>Paracoccus</taxon>
    </lineage>
</organism>
<keyword evidence="14" id="KW-1185">Reference proteome</keyword>
<evidence type="ECO:0000256" key="2">
    <source>
        <dbReference type="ARBA" id="ARBA00012052"/>
    </source>
</evidence>
<dbReference type="SUPFAM" id="SSF54211">
    <property type="entry name" value="Ribosomal protein S5 domain 2-like"/>
    <property type="match status" value="1"/>
</dbReference>
<keyword evidence="6 10" id="KW-0418">Kinase</keyword>
<dbReference type="NCBIfam" id="NF011202">
    <property type="entry name" value="PRK14608.1"/>
    <property type="match status" value="1"/>
</dbReference>
<dbReference type="HAMAP" id="MF_00061">
    <property type="entry name" value="IspE"/>
    <property type="match status" value="1"/>
</dbReference>
<evidence type="ECO:0000256" key="3">
    <source>
        <dbReference type="ARBA" id="ARBA00017473"/>
    </source>
</evidence>
<gene>
    <name evidence="10" type="primary">ispE</name>
    <name evidence="13" type="ORF">B0A89_07315</name>
</gene>
<comment type="function">
    <text evidence="10">Catalyzes the phosphorylation of the position 2 hydroxy group of 4-diphosphocytidyl-2C-methyl-D-erythritol.</text>
</comment>
<reference evidence="13 14" key="1">
    <citation type="submission" date="2017-03" db="EMBL/GenBank/DDBJ databases">
        <title>Genome sequence of Paracoccus contaminans isolated from a water microcosm.</title>
        <authorList>
            <person name="Aurass P."/>
            <person name="Karste S."/>
            <person name="Trost E."/>
            <person name="Glaeser S.P."/>
            <person name="Kaempfer P."/>
            <person name="Flieger A."/>
        </authorList>
    </citation>
    <scope>NUCLEOTIDE SEQUENCE [LARGE SCALE GENOMIC DNA]</scope>
    <source>
        <strain evidence="14">RKI 16-01929T\LMG 29738T\CCM 8701T\CIP 111112T</strain>
    </source>
</reference>
<keyword evidence="7 10" id="KW-0067">ATP-binding</keyword>
<dbReference type="InterPro" id="IPR020568">
    <property type="entry name" value="Ribosomal_Su5_D2-typ_SF"/>
</dbReference>
<comment type="catalytic activity">
    <reaction evidence="10">
        <text>4-CDP-2-C-methyl-D-erythritol + ATP = 4-CDP-2-C-methyl-D-erythritol 2-phosphate + ADP + H(+)</text>
        <dbReference type="Rhea" id="RHEA:18437"/>
        <dbReference type="ChEBI" id="CHEBI:15378"/>
        <dbReference type="ChEBI" id="CHEBI:30616"/>
        <dbReference type="ChEBI" id="CHEBI:57823"/>
        <dbReference type="ChEBI" id="CHEBI:57919"/>
        <dbReference type="ChEBI" id="CHEBI:456216"/>
        <dbReference type="EC" id="2.7.1.148"/>
    </reaction>
</comment>
<dbReference type="PANTHER" id="PTHR43527">
    <property type="entry name" value="4-DIPHOSPHOCYTIDYL-2-C-METHYL-D-ERYTHRITOL KINASE, CHLOROPLASTIC"/>
    <property type="match status" value="1"/>
</dbReference>
<evidence type="ECO:0000259" key="12">
    <source>
        <dbReference type="Pfam" id="PF08544"/>
    </source>
</evidence>
<dbReference type="InterPro" id="IPR004424">
    <property type="entry name" value="IspE"/>
</dbReference>
<evidence type="ECO:0000259" key="11">
    <source>
        <dbReference type="Pfam" id="PF00288"/>
    </source>
</evidence>
<feature type="domain" description="GHMP kinase N-terminal" evidence="11">
    <location>
        <begin position="76"/>
        <end position="119"/>
    </location>
</feature>
<sequence>MTAPAREPATQPATQPAPAKINLALHVTGRRDDGYHLLDSLVVFTALGDRVTVAPGPPSLRLTGPFAHAVPGGEDNLVLRAARAVGAGAAITLDKHLPPASGIGGGTADAAAVLRALGRVPRRPEMLGADLPACLVSAPLRMRGVGELLDPVAGLPLLDLVLVNPGIEVPTPAVFAALERRDNPGLPPWGGGTRAALLEWLGQTRNDLQGPALRLAPVIGDCLAALAGQGAGFVRMSGSGATCFGIFADGAGAEAAAARLAAARPDWWVRATRTIEGLPLALPQG</sequence>
<dbReference type="PIRSF" id="PIRSF010376">
    <property type="entry name" value="IspE"/>
    <property type="match status" value="1"/>
</dbReference>
<comment type="caution">
    <text evidence="10">Lacks conserved residue(s) required for the propagation of feature annotation.</text>
</comment>
<dbReference type="Pfam" id="PF00288">
    <property type="entry name" value="GHMP_kinases_N"/>
    <property type="match status" value="1"/>
</dbReference>
<evidence type="ECO:0000256" key="6">
    <source>
        <dbReference type="ARBA" id="ARBA00022777"/>
    </source>
</evidence>
<keyword evidence="8 10" id="KW-0414">Isoprene biosynthesis</keyword>
<evidence type="ECO:0000256" key="1">
    <source>
        <dbReference type="ARBA" id="ARBA00009684"/>
    </source>
</evidence>
<evidence type="ECO:0000256" key="4">
    <source>
        <dbReference type="ARBA" id="ARBA00022679"/>
    </source>
</evidence>
<dbReference type="RefSeq" id="WP_085377582.1">
    <property type="nucleotide sequence ID" value="NZ_CP020612.1"/>
</dbReference>
<dbReference type="GO" id="GO:0019288">
    <property type="term" value="P:isopentenyl diphosphate biosynthetic process, methylerythritol 4-phosphate pathway"/>
    <property type="evidence" value="ECO:0007669"/>
    <property type="project" value="UniProtKB-UniRule"/>
</dbReference>
<feature type="active site" evidence="10">
    <location>
        <position position="20"/>
    </location>
</feature>
<protein>
    <recommendedName>
        <fullName evidence="3 10">4-diphosphocytidyl-2-C-methyl-D-erythritol kinase</fullName>
        <shortName evidence="10">CMK</shortName>
        <ecNumber evidence="2 10">2.7.1.148</ecNumber>
    </recommendedName>
    <alternativeName>
        <fullName evidence="9 10">4-(cytidine-5'-diphospho)-2-C-methyl-D-erythritol kinase</fullName>
    </alternativeName>
</protein>
<comment type="pathway">
    <text evidence="10">Isoprenoid biosynthesis; isopentenyl diphosphate biosynthesis via DXP pathway; isopentenyl diphosphate from 1-deoxy-D-xylulose 5-phosphate: step 3/6.</text>
</comment>
<evidence type="ECO:0000256" key="9">
    <source>
        <dbReference type="ARBA" id="ARBA00032554"/>
    </source>
</evidence>
<keyword evidence="4 10" id="KW-0808">Transferase</keyword>
<dbReference type="GO" id="GO:0005524">
    <property type="term" value="F:ATP binding"/>
    <property type="evidence" value="ECO:0007669"/>
    <property type="project" value="UniProtKB-UniRule"/>
</dbReference>
<dbReference type="GO" id="GO:0050515">
    <property type="term" value="F:4-(cytidine 5'-diphospho)-2-C-methyl-D-erythritol kinase activity"/>
    <property type="evidence" value="ECO:0007669"/>
    <property type="project" value="UniProtKB-UniRule"/>
</dbReference>
<evidence type="ECO:0000256" key="5">
    <source>
        <dbReference type="ARBA" id="ARBA00022741"/>
    </source>
</evidence>
<comment type="similarity">
    <text evidence="1 10">Belongs to the GHMP kinase family. IspE subfamily.</text>
</comment>
<dbReference type="Gene3D" id="3.30.70.890">
    <property type="entry name" value="GHMP kinase, C-terminal domain"/>
    <property type="match status" value="1"/>
</dbReference>
<dbReference type="InterPro" id="IPR014721">
    <property type="entry name" value="Ribsml_uS5_D2-typ_fold_subgr"/>
</dbReference>
<dbReference type="EC" id="2.7.1.148" evidence="2 10"/>
<evidence type="ECO:0000313" key="13">
    <source>
        <dbReference type="EMBL" id="ARJ69462.1"/>
    </source>
</evidence>
<dbReference type="InterPro" id="IPR036554">
    <property type="entry name" value="GHMP_kinase_C_sf"/>
</dbReference>
<dbReference type="STRING" id="1945662.B0A89_07315"/>
<dbReference type="Pfam" id="PF08544">
    <property type="entry name" value="GHMP_kinases_C"/>
    <property type="match status" value="1"/>
</dbReference>